<dbReference type="InterPro" id="IPR011608">
    <property type="entry name" value="PRD"/>
</dbReference>
<evidence type="ECO:0000313" key="9">
    <source>
        <dbReference type="EMBL" id="WPC21919.1"/>
    </source>
</evidence>
<feature type="domain" description="PTS EIIA type-2" evidence="6">
    <location>
        <begin position="503"/>
        <end position="642"/>
    </location>
</feature>
<evidence type="ECO:0000259" key="7">
    <source>
        <dbReference type="PROSITE" id="PS51099"/>
    </source>
</evidence>
<evidence type="ECO:0000256" key="1">
    <source>
        <dbReference type="ARBA" id="ARBA00022679"/>
    </source>
</evidence>
<dbReference type="Gene3D" id="1.10.1790.10">
    <property type="entry name" value="PRD domain"/>
    <property type="match status" value="2"/>
</dbReference>
<dbReference type="InterPro" id="IPR016152">
    <property type="entry name" value="PTrfase/Anion_transptr"/>
</dbReference>
<accession>A0ABZ0Q6E0</accession>
<dbReference type="InterPro" id="IPR050661">
    <property type="entry name" value="BglG_antiterminators"/>
</dbReference>
<dbReference type="Gene3D" id="3.40.930.10">
    <property type="entry name" value="Mannitol-specific EII, Chain A"/>
    <property type="match status" value="1"/>
</dbReference>
<dbReference type="InterPro" id="IPR002178">
    <property type="entry name" value="PTS_EIIA_type-2_dom"/>
</dbReference>
<dbReference type="Gene3D" id="3.40.50.2300">
    <property type="match status" value="1"/>
</dbReference>
<gene>
    <name evidence="9" type="ORF">N6G96_01520</name>
</gene>
<dbReference type="InterPro" id="IPR013196">
    <property type="entry name" value="HTH_11"/>
</dbReference>
<keyword evidence="2" id="KW-0677">Repeat</keyword>
<dbReference type="PROSITE" id="PS51372">
    <property type="entry name" value="PRD_2"/>
    <property type="match status" value="1"/>
</dbReference>
<dbReference type="Pfam" id="PF00359">
    <property type="entry name" value="PTS_EIIA_2"/>
    <property type="match status" value="1"/>
</dbReference>
<dbReference type="InterPro" id="IPR013011">
    <property type="entry name" value="PTS_EIIB_2"/>
</dbReference>
<protein>
    <submittedName>
        <fullName evidence="9">BglG family transcription antiterminator</fullName>
    </submittedName>
</protein>
<dbReference type="InterPro" id="IPR007737">
    <property type="entry name" value="Mga_HTH"/>
</dbReference>
<evidence type="ECO:0000259" key="6">
    <source>
        <dbReference type="PROSITE" id="PS51094"/>
    </source>
</evidence>
<dbReference type="SUPFAM" id="SSF55804">
    <property type="entry name" value="Phoshotransferase/anion transport protein"/>
    <property type="match status" value="1"/>
</dbReference>
<keyword evidence="5" id="KW-0804">Transcription</keyword>
<evidence type="ECO:0000259" key="8">
    <source>
        <dbReference type="PROSITE" id="PS51372"/>
    </source>
</evidence>
<dbReference type="Pfam" id="PF05043">
    <property type="entry name" value="Mga"/>
    <property type="match status" value="1"/>
</dbReference>
<feature type="domain" description="PRD" evidence="8">
    <location>
        <begin position="292"/>
        <end position="402"/>
    </location>
</feature>
<dbReference type="Gene3D" id="1.10.10.10">
    <property type="entry name" value="Winged helix-like DNA-binding domain superfamily/Winged helix DNA-binding domain"/>
    <property type="match status" value="2"/>
</dbReference>
<dbReference type="InterPro" id="IPR003501">
    <property type="entry name" value="PTS_EIIB_2/3"/>
</dbReference>
<dbReference type="CDD" id="cd05568">
    <property type="entry name" value="PTS_IIB_bgl_like"/>
    <property type="match status" value="1"/>
</dbReference>
<keyword evidence="10" id="KW-1185">Reference proteome</keyword>
<sequence>MDNLNARQFELVKFLLNIRRSTAGELAKKVGVSEKTIYSDLQVIKSVLQRYGVTIEKQPRIGITVKGRSEDPQSVINEISKEHALPDSDQDRVTYILTRLLKLNNYITVEHLAQELFISSKTIERNLHQLELQVADYGVTLDRHPKRGIRLIASETQKRKILFQILNSFWGDRWVIKHGKSGQVMSYQQITDSSLISSKLAGQLIEIVSKFAEEQEIKISDYAFQSLVIHLAIAVQRVQDGNAISKSLQGFEKLGDLQRNNAIILAKLIQERLKVSLPDKEISYIQLHLIAATSGGINLALRSTKSPVKERLKILLRDFGMDEELLTGLALHLESALKRLQVGATISNPYTGTIKQNYTQAFDEALKISKSYEQHEKIKMNDDEVAYLAIYLEAFLERQRTDVNRLRVAIVCSTGLGSAQLLAAKVRKEFPNLKINGVWSVQDLQHNSLDNIDLIISTIQIKIANIPTVMVSPLLEDGELKSIENIVNKSKASQKNLKSEFKKMITQKLVFANKSFENWQDAVRFIGNHLISNGYATSGVIESAIQREDLSYTSFGSYAVPHANPDLVQKPAIAVCTLKKPVSWGKEKISIVFFIAMTKSLGQEQIDNIFDEFYELVSNKRSLERLIDSSSDDELLNKLNDKER</sequence>
<evidence type="ECO:0000256" key="4">
    <source>
        <dbReference type="ARBA" id="ARBA00023159"/>
    </source>
</evidence>
<dbReference type="PANTHER" id="PTHR30185:SF13">
    <property type="entry name" value="LICABCH OPERON REGULATOR-RELATED"/>
    <property type="match status" value="1"/>
</dbReference>
<dbReference type="InterPro" id="IPR036634">
    <property type="entry name" value="PRD_sf"/>
</dbReference>
<keyword evidence="4" id="KW-0010">Activator</keyword>
<dbReference type="SUPFAM" id="SSF63520">
    <property type="entry name" value="PTS-regulatory domain, PRD"/>
    <property type="match status" value="2"/>
</dbReference>
<evidence type="ECO:0000256" key="2">
    <source>
        <dbReference type="ARBA" id="ARBA00022737"/>
    </source>
</evidence>
<dbReference type="InterPro" id="IPR036390">
    <property type="entry name" value="WH_DNA-bd_sf"/>
</dbReference>
<reference evidence="10" key="1">
    <citation type="submission" date="2024-06" db="EMBL/GenBank/DDBJ databases">
        <authorList>
            <person name="Chang H.C."/>
            <person name="Mun S.Y."/>
        </authorList>
    </citation>
    <scope>NUCLEOTIDE SEQUENCE [LARGE SCALE GENOMIC DNA]</scope>
    <source>
        <strain evidence="10">KT1</strain>
    </source>
</reference>
<evidence type="ECO:0000256" key="5">
    <source>
        <dbReference type="ARBA" id="ARBA00023163"/>
    </source>
</evidence>
<dbReference type="RefSeq" id="WP_063697292.1">
    <property type="nucleotide sequence ID" value="NZ_BBIM01000027.1"/>
</dbReference>
<dbReference type="Pfam" id="PF08279">
    <property type="entry name" value="HTH_11"/>
    <property type="match status" value="1"/>
</dbReference>
<dbReference type="InterPro" id="IPR036388">
    <property type="entry name" value="WH-like_DNA-bd_sf"/>
</dbReference>
<dbReference type="Pfam" id="PF02302">
    <property type="entry name" value="PTS_IIB"/>
    <property type="match status" value="1"/>
</dbReference>
<dbReference type="PROSITE" id="PS51099">
    <property type="entry name" value="PTS_EIIB_TYPE_2"/>
    <property type="match status" value="1"/>
</dbReference>
<dbReference type="SUPFAM" id="SSF52794">
    <property type="entry name" value="PTS system IIB component-like"/>
    <property type="match status" value="1"/>
</dbReference>
<dbReference type="Proteomes" id="UP001302696">
    <property type="component" value="Chromosome"/>
</dbReference>
<dbReference type="PANTHER" id="PTHR30185">
    <property type="entry name" value="CRYPTIC BETA-GLUCOSIDE BGL OPERON ANTITERMINATOR"/>
    <property type="match status" value="1"/>
</dbReference>
<dbReference type="EMBL" id="CP104778">
    <property type="protein sequence ID" value="WPC21919.1"/>
    <property type="molecule type" value="Genomic_DNA"/>
</dbReference>
<evidence type="ECO:0000313" key="10">
    <source>
        <dbReference type="Proteomes" id="UP001302696"/>
    </source>
</evidence>
<proteinExistence type="predicted"/>
<keyword evidence="1" id="KW-0808">Transferase</keyword>
<organism evidence="9 10">
    <name type="scientific">Pediococcus inopinatus</name>
    <dbReference type="NCBI Taxonomy" id="114090"/>
    <lineage>
        <taxon>Bacteria</taxon>
        <taxon>Bacillati</taxon>
        <taxon>Bacillota</taxon>
        <taxon>Bacilli</taxon>
        <taxon>Lactobacillales</taxon>
        <taxon>Lactobacillaceae</taxon>
        <taxon>Pediococcus</taxon>
    </lineage>
</organism>
<dbReference type="PROSITE" id="PS51094">
    <property type="entry name" value="PTS_EIIA_TYPE_2"/>
    <property type="match status" value="1"/>
</dbReference>
<evidence type="ECO:0000256" key="3">
    <source>
        <dbReference type="ARBA" id="ARBA00023015"/>
    </source>
</evidence>
<keyword evidence="3" id="KW-0805">Transcription regulation</keyword>
<feature type="domain" description="PTS EIIB type-2" evidence="7">
    <location>
        <begin position="406"/>
        <end position="495"/>
    </location>
</feature>
<dbReference type="SUPFAM" id="SSF46785">
    <property type="entry name" value="Winged helix' DNA-binding domain"/>
    <property type="match status" value="1"/>
</dbReference>
<name>A0ABZ0Q6E0_9LACO</name>
<dbReference type="Pfam" id="PF00874">
    <property type="entry name" value="PRD"/>
    <property type="match status" value="2"/>
</dbReference>
<dbReference type="InterPro" id="IPR036095">
    <property type="entry name" value="PTS_EIIB-like_sf"/>
</dbReference>
<dbReference type="CDD" id="cd00211">
    <property type="entry name" value="PTS_IIA_fru"/>
    <property type="match status" value="1"/>
</dbReference>